<evidence type="ECO:0000256" key="10">
    <source>
        <dbReference type="SAM" id="MobiDB-lite"/>
    </source>
</evidence>
<evidence type="ECO:0000256" key="6">
    <source>
        <dbReference type="ARBA" id="ARBA00022691"/>
    </source>
</evidence>
<evidence type="ECO:0000256" key="8">
    <source>
        <dbReference type="ARBA" id="ARBA00023128"/>
    </source>
</evidence>
<evidence type="ECO:0000313" key="12">
    <source>
        <dbReference type="EMBL" id="KAF9891953.1"/>
    </source>
</evidence>
<feature type="compositionally biased region" description="Basic and acidic residues" evidence="10">
    <location>
        <begin position="196"/>
        <end position="212"/>
    </location>
</feature>
<dbReference type="CDD" id="cd18105">
    <property type="entry name" value="SpoU-like_MRM1"/>
    <property type="match status" value="1"/>
</dbReference>
<dbReference type="Gene3D" id="3.40.1280.10">
    <property type="match status" value="1"/>
</dbReference>
<dbReference type="Gene3D" id="3.30.1330.30">
    <property type="match status" value="1"/>
</dbReference>
<dbReference type="InterPro" id="IPR047261">
    <property type="entry name" value="MRM1_MeTrfase_dom"/>
</dbReference>
<dbReference type="GO" id="GO:0005739">
    <property type="term" value="C:mitochondrion"/>
    <property type="evidence" value="ECO:0007669"/>
    <property type="project" value="UniProtKB-SubCell"/>
</dbReference>
<protein>
    <recommendedName>
        <fullName evidence="9">rRNA methyltransferase 1, mitochondrial</fullName>
    </recommendedName>
</protein>
<keyword evidence="13" id="KW-1185">Reference proteome</keyword>
<dbReference type="SMART" id="SM00967">
    <property type="entry name" value="SpoU_sub_bind"/>
    <property type="match status" value="1"/>
</dbReference>
<dbReference type="GO" id="GO:0016435">
    <property type="term" value="F:rRNA (guanine) methyltransferase activity"/>
    <property type="evidence" value="ECO:0007669"/>
    <property type="project" value="TreeGrafter"/>
</dbReference>
<dbReference type="AlphaFoldDB" id="A0AAD4CT43"/>
<keyword evidence="8" id="KW-0496">Mitochondrion</keyword>
<evidence type="ECO:0000256" key="7">
    <source>
        <dbReference type="ARBA" id="ARBA00022946"/>
    </source>
</evidence>
<name>A0AAD4CT43_ASPNN</name>
<feature type="domain" description="RNA 2-O ribose methyltransferase substrate binding" evidence="11">
    <location>
        <begin position="230"/>
        <end position="312"/>
    </location>
</feature>
<evidence type="ECO:0000256" key="3">
    <source>
        <dbReference type="ARBA" id="ARBA00022552"/>
    </source>
</evidence>
<dbReference type="InterPro" id="IPR029026">
    <property type="entry name" value="tRNA_m1G_MTases_N"/>
</dbReference>
<dbReference type="SUPFAM" id="SSF75217">
    <property type="entry name" value="alpha/beta knot"/>
    <property type="match status" value="1"/>
</dbReference>
<dbReference type="InterPro" id="IPR013123">
    <property type="entry name" value="SpoU_subst-bd"/>
</dbReference>
<reference evidence="12" key="1">
    <citation type="journal article" date="2019" name="Beilstein J. Org. Chem.">
        <title>Nanangenines: drimane sesquiterpenoids as the dominant metabolite cohort of a novel Australian fungus, Aspergillus nanangensis.</title>
        <authorList>
            <person name="Lacey H.J."/>
            <person name="Gilchrist C.L.M."/>
            <person name="Crombie A."/>
            <person name="Kalaitzis J.A."/>
            <person name="Vuong D."/>
            <person name="Rutledge P.J."/>
            <person name="Turner P."/>
            <person name="Pitt J.I."/>
            <person name="Lacey E."/>
            <person name="Chooi Y.H."/>
            <person name="Piggott A.M."/>
        </authorList>
    </citation>
    <scope>NUCLEOTIDE SEQUENCE</scope>
    <source>
        <strain evidence="12">MST-FP2251</strain>
    </source>
</reference>
<accession>A0AAD4CT43</accession>
<dbReference type="SUPFAM" id="SSF55315">
    <property type="entry name" value="L30e-like"/>
    <property type="match status" value="1"/>
</dbReference>
<comment type="subcellular location">
    <subcellularLocation>
        <location evidence="1">Mitochondrion</location>
    </subcellularLocation>
</comment>
<dbReference type="PANTHER" id="PTHR46103:SF1">
    <property type="entry name" value="RRNA METHYLTRANSFERASE 1, MITOCHONDRIAL"/>
    <property type="match status" value="1"/>
</dbReference>
<dbReference type="FunFam" id="3.30.1330.30:FF:000035">
    <property type="entry name" value="TrmH family RNA methyltransferase"/>
    <property type="match status" value="1"/>
</dbReference>
<dbReference type="InterPro" id="IPR001537">
    <property type="entry name" value="SpoU_MeTrfase"/>
</dbReference>
<dbReference type="InterPro" id="IPR029064">
    <property type="entry name" value="Ribosomal_eL30-like_sf"/>
</dbReference>
<proteinExistence type="inferred from homology"/>
<sequence>MAIHHSFRSLKSHIQVPIALLPRSVQVRHASLNSAIGRGIRKTQTIGDRSPRNWENDRQPSWRRDGENRNTQTRGDRSPRKWENDRQPSWRRDGENRNTQTRGDRSPRNWENDRQPSWPRDEENRRRRAPDYKKFDRSNTDEGFDEDEFIKTGKLRTRSAPSRGRLDSSRSYNPASTIEHTDSYEGLASKPKRRASKEPHHRYSDEAPERVKANVSVPESIPYTTPASEFMYGRSSIEAALRCGRRQMYKLYLYQAEGEDLSPSKIVLRKLALTKNVPVKMAFAGWDRLFDKLSAGRPHNGCIMEVSPLPKIPVKSLGPGSSENDYFCVELGAQSREEALVNGTNNRITINHSQSQRRNPVVLMLDGVVDTGNLGAMVRSAYYLGADAIVFAGRNSAPMSPLTVKTSVGAAENMTMLQVSNEGDFIKRSKANGWRFYAADAIPSDSAATTDNPDLAQAVELVTNAPAVIMLGNEGEGLSKHIRSHADAIVSIPGSRIGGLLGVEADPARIDSLNVSVAAALLMEKFLRIPLTVADVPRKRP</sequence>
<dbReference type="EMBL" id="VCAU01000015">
    <property type="protein sequence ID" value="KAF9891953.1"/>
    <property type="molecule type" value="Genomic_DNA"/>
</dbReference>
<reference evidence="12" key="2">
    <citation type="submission" date="2020-02" db="EMBL/GenBank/DDBJ databases">
        <authorList>
            <person name="Gilchrist C.L.M."/>
            <person name="Chooi Y.-H."/>
        </authorList>
    </citation>
    <scope>NUCLEOTIDE SEQUENCE</scope>
    <source>
        <strain evidence="12">MST-FP2251</strain>
    </source>
</reference>
<evidence type="ECO:0000313" key="13">
    <source>
        <dbReference type="Proteomes" id="UP001194746"/>
    </source>
</evidence>
<keyword evidence="4" id="KW-0489">Methyltransferase</keyword>
<dbReference type="InterPro" id="IPR029028">
    <property type="entry name" value="Alpha/beta_knot_MTases"/>
</dbReference>
<organism evidence="12 13">
    <name type="scientific">Aspergillus nanangensis</name>
    <dbReference type="NCBI Taxonomy" id="2582783"/>
    <lineage>
        <taxon>Eukaryota</taxon>
        <taxon>Fungi</taxon>
        <taxon>Dikarya</taxon>
        <taxon>Ascomycota</taxon>
        <taxon>Pezizomycotina</taxon>
        <taxon>Eurotiomycetes</taxon>
        <taxon>Eurotiomycetidae</taxon>
        <taxon>Eurotiales</taxon>
        <taxon>Aspergillaceae</taxon>
        <taxon>Aspergillus</taxon>
        <taxon>Aspergillus subgen. Circumdati</taxon>
    </lineage>
</organism>
<evidence type="ECO:0000256" key="5">
    <source>
        <dbReference type="ARBA" id="ARBA00022679"/>
    </source>
</evidence>
<evidence type="ECO:0000256" key="4">
    <source>
        <dbReference type="ARBA" id="ARBA00022603"/>
    </source>
</evidence>
<dbReference type="PANTHER" id="PTHR46103">
    <property type="entry name" value="RRNA METHYLTRANSFERASE 1, MITOCHONDRIAL"/>
    <property type="match status" value="1"/>
</dbReference>
<dbReference type="InterPro" id="IPR047182">
    <property type="entry name" value="MRM1"/>
</dbReference>
<keyword evidence="5" id="KW-0808">Transferase</keyword>
<evidence type="ECO:0000256" key="1">
    <source>
        <dbReference type="ARBA" id="ARBA00004173"/>
    </source>
</evidence>
<dbReference type="Pfam" id="PF00588">
    <property type="entry name" value="SpoU_methylase"/>
    <property type="match status" value="1"/>
</dbReference>
<dbReference type="GO" id="GO:0003723">
    <property type="term" value="F:RNA binding"/>
    <property type="evidence" value="ECO:0007669"/>
    <property type="project" value="InterPro"/>
</dbReference>
<keyword evidence="3" id="KW-0698">rRNA processing</keyword>
<evidence type="ECO:0000259" key="11">
    <source>
        <dbReference type="SMART" id="SM00967"/>
    </source>
</evidence>
<feature type="compositionally biased region" description="Basic and acidic residues" evidence="10">
    <location>
        <begin position="49"/>
        <end position="140"/>
    </location>
</feature>
<gene>
    <name evidence="12" type="ORF">FE257_002916</name>
</gene>
<dbReference type="Proteomes" id="UP001194746">
    <property type="component" value="Unassembled WGS sequence"/>
</dbReference>
<keyword evidence="6" id="KW-0949">S-adenosyl-L-methionine</keyword>
<feature type="compositionally biased region" description="Polar residues" evidence="10">
    <location>
        <begin position="169"/>
        <end position="178"/>
    </location>
</feature>
<evidence type="ECO:0000256" key="2">
    <source>
        <dbReference type="ARBA" id="ARBA00007228"/>
    </source>
</evidence>
<keyword evidence="7" id="KW-0809">Transit peptide</keyword>
<feature type="region of interest" description="Disordered" evidence="10">
    <location>
        <begin position="36"/>
        <end position="213"/>
    </location>
</feature>
<comment type="similarity">
    <text evidence="2">Belongs to the class IV-like SAM-binding methyltransferase superfamily. RNA methyltransferase TrmH family.</text>
</comment>
<comment type="caution">
    <text evidence="12">The sequence shown here is derived from an EMBL/GenBank/DDBJ whole genome shotgun (WGS) entry which is preliminary data.</text>
</comment>
<evidence type="ECO:0000256" key="9">
    <source>
        <dbReference type="ARBA" id="ARBA00034881"/>
    </source>
</evidence>